<proteinExistence type="predicted"/>
<reference evidence="1" key="1">
    <citation type="submission" date="2012-03" db="EMBL/GenBank/DDBJ databases">
        <title>Functional metagenomics reveals considerable lignocellulase gene clusters in the gut microbiome of a wood-feeding higher termite.</title>
        <authorList>
            <person name="Liu N."/>
        </authorList>
    </citation>
    <scope>NUCLEOTIDE SEQUENCE</scope>
</reference>
<sequence>MIYEISDEVADREDIVNSLNKGEIPKGSKRRKDIEAAIKNMIDPDNWDDEPLDNLELSDIVGYKFGEVPE</sequence>
<accession>A0A806KAZ2</accession>
<dbReference type="AlphaFoldDB" id="A0A806KAZ2"/>
<evidence type="ECO:0000313" key="1">
    <source>
        <dbReference type="EMBL" id="AGS51756.1"/>
    </source>
</evidence>
<protein>
    <submittedName>
        <fullName evidence="1">Uncharacterized protein</fullName>
    </submittedName>
</protein>
<dbReference type="EMBL" id="JQ844170">
    <property type="protein sequence ID" value="AGS51756.1"/>
    <property type="molecule type" value="Genomic_DNA"/>
</dbReference>
<name>A0A806KAZ2_9BACT</name>
<organism evidence="1">
    <name type="scientific">uncultured bacterium contig00046</name>
    <dbReference type="NCBI Taxonomy" id="1181532"/>
    <lineage>
        <taxon>Bacteria</taxon>
        <taxon>environmental samples</taxon>
    </lineage>
</organism>